<reference evidence="4 5" key="1">
    <citation type="submission" date="2020-05" db="EMBL/GenBank/DDBJ databases">
        <authorList>
            <person name="Whitworth D."/>
        </authorList>
    </citation>
    <scope>NUCLEOTIDE SEQUENCE [LARGE SCALE GENOMIC DNA]</scope>
    <source>
        <strain evidence="4 5">AB043B</strain>
    </source>
</reference>
<dbReference type="AlphaFoldDB" id="A0A3A8IDG4"/>
<protein>
    <submittedName>
        <fullName evidence="4">Glycosyltransferase</fullName>
    </submittedName>
</protein>
<dbReference type="SUPFAM" id="SSF53756">
    <property type="entry name" value="UDP-Glycosyltransferase/glycogen phosphorylase"/>
    <property type="match status" value="1"/>
</dbReference>
<evidence type="ECO:0000256" key="1">
    <source>
        <dbReference type="ARBA" id="ARBA00022676"/>
    </source>
</evidence>
<dbReference type="OrthoDB" id="5490278at2"/>
<feature type="domain" description="Glycosyltransferase subfamily 4-like N-terminal" evidence="3">
    <location>
        <begin position="24"/>
        <end position="183"/>
    </location>
</feature>
<dbReference type="Pfam" id="PF13439">
    <property type="entry name" value="Glyco_transf_4"/>
    <property type="match status" value="1"/>
</dbReference>
<evidence type="ECO:0000313" key="5">
    <source>
        <dbReference type="Proteomes" id="UP000563426"/>
    </source>
</evidence>
<dbReference type="InterPro" id="IPR028098">
    <property type="entry name" value="Glyco_trans_4-like_N"/>
</dbReference>
<evidence type="ECO:0000256" key="2">
    <source>
        <dbReference type="ARBA" id="ARBA00022679"/>
    </source>
</evidence>
<keyword evidence="1" id="KW-0328">Glycosyltransferase</keyword>
<evidence type="ECO:0000259" key="3">
    <source>
        <dbReference type="Pfam" id="PF13439"/>
    </source>
</evidence>
<keyword evidence="2 4" id="KW-0808">Transferase</keyword>
<gene>
    <name evidence="4" type="ORF">HMI49_33185</name>
</gene>
<dbReference type="RefSeq" id="WP_120525924.1">
    <property type="nucleotide sequence ID" value="NZ_JABFJV010000281.1"/>
</dbReference>
<dbReference type="GO" id="GO:0016757">
    <property type="term" value="F:glycosyltransferase activity"/>
    <property type="evidence" value="ECO:0007669"/>
    <property type="project" value="UniProtKB-KW"/>
</dbReference>
<dbReference type="EMBL" id="JABFJV010000281">
    <property type="protein sequence ID" value="NOK38066.1"/>
    <property type="molecule type" value="Genomic_DNA"/>
</dbReference>
<dbReference type="PANTHER" id="PTHR12526:SF510">
    <property type="entry name" value="D-INOSITOL 3-PHOSPHATE GLYCOSYLTRANSFERASE"/>
    <property type="match status" value="1"/>
</dbReference>
<organism evidence="4 5">
    <name type="scientific">Corallococcus exercitus</name>
    <dbReference type="NCBI Taxonomy" id="2316736"/>
    <lineage>
        <taxon>Bacteria</taxon>
        <taxon>Pseudomonadati</taxon>
        <taxon>Myxococcota</taxon>
        <taxon>Myxococcia</taxon>
        <taxon>Myxococcales</taxon>
        <taxon>Cystobacterineae</taxon>
        <taxon>Myxococcaceae</taxon>
        <taxon>Corallococcus</taxon>
    </lineage>
</organism>
<keyword evidence="5" id="KW-1185">Reference proteome</keyword>
<proteinExistence type="predicted"/>
<comment type="caution">
    <text evidence="4">The sequence shown here is derived from an EMBL/GenBank/DDBJ whole genome shotgun (WGS) entry which is preliminary data.</text>
</comment>
<evidence type="ECO:0000313" key="4">
    <source>
        <dbReference type="EMBL" id="NOK38066.1"/>
    </source>
</evidence>
<name>A0A3A8IDG4_9BACT</name>
<sequence>MRREDARMGQEPLRLVQFTRSFHIGGTEVQVLELLRGLPSSYRLQVSVLEEEGPLMGSVWKLGHAPEVFSLEGSLLKPNTLFQIHRMSRWLKANRVQLVHVHDFYSSIVAVPAAKLAGAKVIVGRLDLSHWQGKARRLLHARMTRMADHVVANAEAIRQLLIHEEGLPASRISVIHNGLDLQRFDARAAEGLKAAIPDTGGAPTVIHVANMNHPVKRQEDLLLALAMLRHEGTKLNAWLVGDGPRRPALEKMAQELGVADGVHFLGHRSDVPALYGQATFGVLCSTAEGMSNAVMEGMAAGLPMVVTRVGGNPDLITDGERGLVVEPERPAQLAQAFRRLLANPQEARKMGKAARGFVARELSLEKMVRRHDALYRQVAGLPPG</sequence>
<dbReference type="Proteomes" id="UP000563426">
    <property type="component" value="Unassembled WGS sequence"/>
</dbReference>
<dbReference type="Pfam" id="PF13692">
    <property type="entry name" value="Glyco_trans_1_4"/>
    <property type="match status" value="1"/>
</dbReference>
<dbReference type="Gene3D" id="3.40.50.2000">
    <property type="entry name" value="Glycogen Phosphorylase B"/>
    <property type="match status" value="2"/>
</dbReference>
<accession>A0A3A8IDG4</accession>
<dbReference type="PANTHER" id="PTHR12526">
    <property type="entry name" value="GLYCOSYLTRANSFERASE"/>
    <property type="match status" value="1"/>
</dbReference>